<comment type="subunit">
    <text evidence="4">Part of the Bam complex.</text>
</comment>
<dbReference type="InterPro" id="IPR017689">
    <property type="entry name" value="BamD"/>
</dbReference>
<dbReference type="STRING" id="1921010.MMIC_P0302"/>
<dbReference type="Pfam" id="PF13525">
    <property type="entry name" value="YfiO"/>
    <property type="match status" value="1"/>
</dbReference>
<keyword evidence="2 4" id="KW-0472">Membrane</keyword>
<dbReference type="InterPro" id="IPR039565">
    <property type="entry name" value="BamD-like"/>
</dbReference>
<dbReference type="NCBIfam" id="TIGR03302">
    <property type="entry name" value="OM_YfiO"/>
    <property type="match status" value="1"/>
</dbReference>
<comment type="similarity">
    <text evidence="4">Belongs to the BamD family.</text>
</comment>
<dbReference type="GO" id="GO:0051205">
    <property type="term" value="P:protein insertion into membrane"/>
    <property type="evidence" value="ECO:0007669"/>
    <property type="project" value="UniProtKB-UniRule"/>
</dbReference>
<dbReference type="AlphaFoldDB" id="A0A1L8CKB7"/>
<evidence type="ECO:0000256" key="2">
    <source>
        <dbReference type="ARBA" id="ARBA00023136"/>
    </source>
</evidence>
<dbReference type="RefSeq" id="WP_072658562.1">
    <property type="nucleotide sequence ID" value="NZ_BDFD01000002.1"/>
</dbReference>
<keyword evidence="3 4" id="KW-0998">Cell outer membrane</keyword>
<organism evidence="7 8">
    <name type="scientific">Mariprofundus micogutta</name>
    <dbReference type="NCBI Taxonomy" id="1921010"/>
    <lineage>
        <taxon>Bacteria</taxon>
        <taxon>Pseudomonadati</taxon>
        <taxon>Pseudomonadota</taxon>
        <taxon>Candidatius Mariprofundia</taxon>
        <taxon>Mariprofundales</taxon>
        <taxon>Mariprofundaceae</taxon>
        <taxon>Mariprofundus</taxon>
    </lineage>
</organism>
<evidence type="ECO:0000256" key="3">
    <source>
        <dbReference type="ARBA" id="ARBA00023237"/>
    </source>
</evidence>
<feature type="signal peptide" evidence="5">
    <location>
        <begin position="1"/>
        <end position="22"/>
    </location>
</feature>
<dbReference type="GO" id="GO:0043165">
    <property type="term" value="P:Gram-negative-bacterium-type cell outer membrane assembly"/>
    <property type="evidence" value="ECO:0007669"/>
    <property type="project" value="UniProtKB-UniRule"/>
</dbReference>
<dbReference type="Gene3D" id="1.25.40.10">
    <property type="entry name" value="Tetratricopeptide repeat domain"/>
    <property type="match status" value="1"/>
</dbReference>
<dbReference type="EMBL" id="BDFD01000002">
    <property type="protein sequence ID" value="GAV19368.1"/>
    <property type="molecule type" value="Genomic_DNA"/>
</dbReference>
<keyword evidence="8" id="KW-1185">Reference proteome</keyword>
<evidence type="ECO:0000256" key="5">
    <source>
        <dbReference type="SAM" id="SignalP"/>
    </source>
</evidence>
<evidence type="ECO:0000313" key="7">
    <source>
        <dbReference type="EMBL" id="GAV19368.1"/>
    </source>
</evidence>
<evidence type="ECO:0000256" key="1">
    <source>
        <dbReference type="ARBA" id="ARBA00022729"/>
    </source>
</evidence>
<comment type="caution">
    <text evidence="7">The sequence shown here is derived from an EMBL/GenBank/DDBJ whole genome shotgun (WGS) entry which is preliminary data.</text>
</comment>
<dbReference type="PROSITE" id="PS51257">
    <property type="entry name" value="PROKAR_LIPOPROTEIN"/>
    <property type="match status" value="1"/>
</dbReference>
<feature type="domain" description="Outer membrane lipoprotein BamD-like" evidence="6">
    <location>
        <begin position="33"/>
        <end position="226"/>
    </location>
</feature>
<evidence type="ECO:0000313" key="8">
    <source>
        <dbReference type="Proteomes" id="UP000231632"/>
    </source>
</evidence>
<accession>A0A1L8CKB7</accession>
<dbReference type="OrthoDB" id="9779191at2"/>
<evidence type="ECO:0000259" key="6">
    <source>
        <dbReference type="Pfam" id="PF13525"/>
    </source>
</evidence>
<dbReference type="InterPro" id="IPR011990">
    <property type="entry name" value="TPR-like_helical_dom_sf"/>
</dbReference>
<dbReference type="HAMAP" id="MF_00922">
    <property type="entry name" value="OM_assembly_BamD"/>
    <property type="match status" value="1"/>
</dbReference>
<evidence type="ECO:0000256" key="4">
    <source>
        <dbReference type="HAMAP-Rule" id="MF_00922"/>
    </source>
</evidence>
<gene>
    <name evidence="4" type="primary">bamD</name>
    <name evidence="7" type="ORF">MMIC_P0302</name>
</gene>
<protein>
    <recommendedName>
        <fullName evidence="4">Outer membrane protein assembly factor BamD</fullName>
    </recommendedName>
</protein>
<reference evidence="7 8" key="1">
    <citation type="journal article" date="2017" name="Arch. Microbiol.">
        <title>Mariprofundus micogutta sp. nov., a novel iron-oxidizing zetaproteobacterium isolated from a deep-sea hydrothermal field at the Bayonnaise knoll of the Izu-Ogasawara arc, and a description of Mariprofundales ord. nov. and Zetaproteobacteria classis nov.</title>
        <authorList>
            <person name="Makita H."/>
            <person name="Tanaka E."/>
            <person name="Mitsunobu S."/>
            <person name="Miyazaki M."/>
            <person name="Nunoura T."/>
            <person name="Uematsu K."/>
            <person name="Takaki Y."/>
            <person name="Nishi S."/>
            <person name="Shimamura S."/>
            <person name="Takai K."/>
        </authorList>
    </citation>
    <scope>NUCLEOTIDE SEQUENCE [LARGE SCALE GENOMIC DNA]</scope>
    <source>
        <strain evidence="7 8">ET2</strain>
    </source>
</reference>
<dbReference type="Proteomes" id="UP000231632">
    <property type="component" value="Unassembled WGS sequence"/>
</dbReference>
<feature type="chain" id="PRO_5013411179" description="Outer membrane protein assembly factor BamD" evidence="5">
    <location>
        <begin position="23"/>
        <end position="245"/>
    </location>
</feature>
<comment type="subcellular location">
    <subcellularLocation>
        <location evidence="4">Cell outer membrane</location>
        <topology evidence="4">Lipid-anchor</topology>
    </subcellularLocation>
</comment>
<keyword evidence="4" id="KW-0449">Lipoprotein</keyword>
<sequence length="245" mass="27818">MNRISLRFTSLLLLLLMVSACAKDELAPGAGAKDEYADAKRLLGKGEYGTVAMRLDKFSSKYPYSKYTTKAELLRVFAAYKNKEYILSETLATTFIARHPKHRNVDYAKYMLAMTHLRQTGSPSTDTTQTKNAIKIFNQLLNEHPNSDYASRGKKHLQKLYTTLAKHELEVGKYYFDEDLYVAAANRFQTVVEKYQTTSAIEEALYLLAASYAEMGLSKDASQTARLLRHNYPNSSWSDKASSFR</sequence>
<keyword evidence="1 4" id="KW-0732">Signal</keyword>
<name>A0A1L8CKB7_9PROT</name>
<comment type="function">
    <text evidence="4">Part of the outer membrane protein assembly complex, which is involved in assembly and insertion of beta-barrel proteins into the outer membrane.</text>
</comment>
<proteinExistence type="inferred from homology"/>
<dbReference type="GO" id="GO:0009279">
    <property type="term" value="C:cell outer membrane"/>
    <property type="evidence" value="ECO:0007669"/>
    <property type="project" value="UniProtKB-SubCell"/>
</dbReference>
<keyword evidence="4" id="KW-0564">Palmitate</keyword>